<organism evidence="8">
    <name type="scientific">uncultured marine thaumarchaeote KM3_66_A07</name>
    <dbReference type="NCBI Taxonomy" id="1456227"/>
    <lineage>
        <taxon>Archaea</taxon>
        <taxon>Nitrososphaerota</taxon>
        <taxon>environmental samples</taxon>
    </lineage>
</organism>
<evidence type="ECO:0000256" key="4">
    <source>
        <dbReference type="ARBA" id="ARBA00023027"/>
    </source>
</evidence>
<dbReference type="AlphaFoldDB" id="A0A075HFZ8"/>
<comment type="pathway">
    <text evidence="1">Porphyrin-containing compound metabolism; siroheme biosynthesis; sirohydrochlorin from precorrin-2: step 1/1.</text>
</comment>
<dbReference type="PANTHER" id="PTHR35330">
    <property type="entry name" value="SIROHEME BIOSYNTHESIS PROTEIN MET8"/>
    <property type="match status" value="1"/>
</dbReference>
<dbReference type="PANTHER" id="PTHR35330:SF1">
    <property type="entry name" value="SIROHEME BIOSYNTHESIS PROTEIN MET8"/>
    <property type="match status" value="1"/>
</dbReference>
<dbReference type="Gene3D" id="3.30.160.110">
    <property type="entry name" value="Siroheme synthase, domain 2"/>
    <property type="match status" value="1"/>
</dbReference>
<dbReference type="UniPathway" id="UPA00262">
    <property type="reaction ID" value="UER00222"/>
</dbReference>
<dbReference type="GO" id="GO:0019354">
    <property type="term" value="P:siroheme biosynthetic process"/>
    <property type="evidence" value="ECO:0007669"/>
    <property type="project" value="UniProtKB-UniPathway"/>
</dbReference>
<keyword evidence="4" id="KW-0520">NAD</keyword>
<keyword evidence="5" id="KW-0627">Porphyrin biosynthesis</keyword>
<dbReference type="InterPro" id="IPR028281">
    <property type="entry name" value="Sirohaem_synthase_central"/>
</dbReference>
<dbReference type="EC" id="1.3.1.76" evidence="2"/>
<evidence type="ECO:0000256" key="5">
    <source>
        <dbReference type="ARBA" id="ARBA00023244"/>
    </source>
</evidence>
<accession>A0A075HFZ8</accession>
<gene>
    <name evidence="8" type="primary">MET8</name>
</gene>
<protein>
    <recommendedName>
        <fullName evidence="2">precorrin-2 dehydrogenase</fullName>
        <ecNumber evidence="2">1.3.1.76</ecNumber>
    </recommendedName>
</protein>
<dbReference type="EMBL" id="KF900992">
    <property type="protein sequence ID" value="AIF14105.1"/>
    <property type="molecule type" value="Genomic_DNA"/>
</dbReference>
<dbReference type="Gene3D" id="3.40.50.720">
    <property type="entry name" value="NAD(P)-binding Rossmann-like Domain"/>
    <property type="match status" value="1"/>
</dbReference>
<evidence type="ECO:0000313" key="8">
    <source>
        <dbReference type="EMBL" id="AIF14105.1"/>
    </source>
</evidence>
<feature type="domain" description="Siroheme synthase central" evidence="7">
    <location>
        <begin position="125"/>
        <end position="142"/>
    </location>
</feature>
<dbReference type="Pfam" id="PF14824">
    <property type="entry name" value="Sirohm_synth_M"/>
    <property type="match status" value="1"/>
</dbReference>
<dbReference type="SUPFAM" id="SSF75615">
    <property type="entry name" value="Siroheme synthase middle domains-like"/>
    <property type="match status" value="1"/>
</dbReference>
<evidence type="ECO:0000256" key="1">
    <source>
        <dbReference type="ARBA" id="ARBA00005010"/>
    </source>
</evidence>
<dbReference type="InterPro" id="IPR036291">
    <property type="entry name" value="NAD(P)-bd_dom_sf"/>
</dbReference>
<sequence>MLIVDLHLKGNLVIVVGSGNEGMKKVSSLLTQDCEILVISSNSNPQIEKYTKQRKIKFKKIKLNDASFLSKYKPYLVMATTTDKALNRKIVEKARKMKSYAYASDDPEISDFSHPSVINIADTVQIGISTGGSSPAMARKIKIKTESFLKKNISSEDIYQIKLQKFARFEAKQVLSTQLDRKKFLYGVMNDKRVKGLLKEGKYKMAQGRVKKMLKELT</sequence>
<comment type="catalytic activity">
    <reaction evidence="6">
        <text>precorrin-2 + NAD(+) = sirohydrochlorin + NADH + 2 H(+)</text>
        <dbReference type="Rhea" id="RHEA:15613"/>
        <dbReference type="ChEBI" id="CHEBI:15378"/>
        <dbReference type="ChEBI" id="CHEBI:57540"/>
        <dbReference type="ChEBI" id="CHEBI:57945"/>
        <dbReference type="ChEBI" id="CHEBI:58351"/>
        <dbReference type="ChEBI" id="CHEBI:58827"/>
        <dbReference type="EC" id="1.3.1.76"/>
    </reaction>
</comment>
<keyword evidence="3 8" id="KW-0560">Oxidoreductase</keyword>
<evidence type="ECO:0000256" key="2">
    <source>
        <dbReference type="ARBA" id="ARBA00012400"/>
    </source>
</evidence>
<proteinExistence type="predicted"/>
<evidence type="ECO:0000256" key="3">
    <source>
        <dbReference type="ARBA" id="ARBA00023002"/>
    </source>
</evidence>
<name>A0A075HFZ8_9ARCH</name>
<evidence type="ECO:0000256" key="6">
    <source>
        <dbReference type="ARBA" id="ARBA00047561"/>
    </source>
</evidence>
<evidence type="ECO:0000259" key="7">
    <source>
        <dbReference type="Pfam" id="PF14824"/>
    </source>
</evidence>
<dbReference type="InterPro" id="IPR028161">
    <property type="entry name" value="Met8-like"/>
</dbReference>
<dbReference type="InterPro" id="IPR006367">
    <property type="entry name" value="Sirohaem_synthase_N"/>
</dbReference>
<dbReference type="NCBIfam" id="TIGR01470">
    <property type="entry name" value="cysG_Nterm"/>
    <property type="match status" value="1"/>
</dbReference>
<reference evidence="8" key="1">
    <citation type="journal article" date="2014" name="Genome Biol. Evol.">
        <title>Pangenome evidence for extensive interdomain horizontal transfer affecting lineage core and shell genes in uncultured planktonic thaumarchaeota and euryarchaeota.</title>
        <authorList>
            <person name="Deschamps P."/>
            <person name="Zivanovic Y."/>
            <person name="Moreira D."/>
            <person name="Rodriguez-Valera F."/>
            <person name="Lopez-Garcia P."/>
        </authorList>
    </citation>
    <scope>NUCLEOTIDE SEQUENCE</scope>
</reference>
<dbReference type="GO" id="GO:0004325">
    <property type="term" value="F:ferrochelatase activity"/>
    <property type="evidence" value="ECO:0007669"/>
    <property type="project" value="InterPro"/>
</dbReference>
<dbReference type="Pfam" id="PF13241">
    <property type="entry name" value="NAD_binding_7"/>
    <property type="match status" value="1"/>
</dbReference>
<dbReference type="GO" id="GO:0043115">
    <property type="term" value="F:precorrin-2 dehydrogenase activity"/>
    <property type="evidence" value="ECO:0007669"/>
    <property type="project" value="UniProtKB-EC"/>
</dbReference>
<dbReference type="SUPFAM" id="SSF51735">
    <property type="entry name" value="NAD(P)-binding Rossmann-fold domains"/>
    <property type="match status" value="1"/>
</dbReference>